<gene>
    <name evidence="2" type="ORF">RLOC_00008338</name>
</gene>
<sequence>MSPKCHPGVTQMSPRCHPDVTQLPLPPCPDTPPLPHPTGSDNSLLIQPSSSNSQQTDPEKSQKNGPELIHARAGQRKVQLVLPIQDSARIPTNPWDTDPDGIPTNPCPWIPLEFLQIPVHGSHQNSYKSLCHKSH</sequence>
<dbReference type="AlphaFoldDB" id="A0A218UGV3"/>
<organism evidence="2 3">
    <name type="scientific">Lonchura striata</name>
    <name type="common">white-rumped munia</name>
    <dbReference type="NCBI Taxonomy" id="40157"/>
    <lineage>
        <taxon>Eukaryota</taxon>
        <taxon>Metazoa</taxon>
        <taxon>Chordata</taxon>
        <taxon>Craniata</taxon>
        <taxon>Vertebrata</taxon>
        <taxon>Euteleostomi</taxon>
        <taxon>Archelosauria</taxon>
        <taxon>Archosauria</taxon>
        <taxon>Dinosauria</taxon>
        <taxon>Saurischia</taxon>
        <taxon>Theropoda</taxon>
        <taxon>Coelurosauria</taxon>
        <taxon>Aves</taxon>
        <taxon>Neognathae</taxon>
        <taxon>Neoaves</taxon>
        <taxon>Telluraves</taxon>
        <taxon>Australaves</taxon>
        <taxon>Passeriformes</taxon>
        <taxon>Passeroidea</taxon>
        <taxon>Estrildidae</taxon>
        <taxon>Estrildinae</taxon>
        <taxon>Lonchura</taxon>
    </lineage>
</organism>
<evidence type="ECO:0000313" key="3">
    <source>
        <dbReference type="Proteomes" id="UP000197619"/>
    </source>
</evidence>
<feature type="region of interest" description="Disordered" evidence="1">
    <location>
        <begin position="1"/>
        <end position="76"/>
    </location>
</feature>
<keyword evidence="3" id="KW-1185">Reference proteome</keyword>
<comment type="caution">
    <text evidence="2">The sequence shown here is derived from an EMBL/GenBank/DDBJ whole genome shotgun (WGS) entry which is preliminary data.</text>
</comment>
<name>A0A218UGV3_9PASE</name>
<accession>A0A218UGV3</accession>
<feature type="compositionally biased region" description="Pro residues" evidence="1">
    <location>
        <begin position="24"/>
        <end position="36"/>
    </location>
</feature>
<protein>
    <submittedName>
        <fullName evidence="2">Uncharacterized protein</fullName>
    </submittedName>
</protein>
<evidence type="ECO:0000256" key="1">
    <source>
        <dbReference type="SAM" id="MobiDB-lite"/>
    </source>
</evidence>
<reference evidence="2 3" key="1">
    <citation type="submission" date="2017-05" db="EMBL/GenBank/DDBJ databases">
        <title>Genome of assembly of the Bengalese finch, Lonchura striata domestica.</title>
        <authorList>
            <person name="Colquitt B.M."/>
            <person name="Brainard M.S."/>
        </authorList>
    </citation>
    <scope>NUCLEOTIDE SEQUENCE [LARGE SCALE GENOMIC DNA]</scope>
    <source>
        <strain evidence="2">White83orange57</strain>
    </source>
</reference>
<dbReference type="Proteomes" id="UP000197619">
    <property type="component" value="Unassembled WGS sequence"/>
</dbReference>
<feature type="compositionally biased region" description="Polar residues" evidence="1">
    <location>
        <begin position="39"/>
        <end position="56"/>
    </location>
</feature>
<proteinExistence type="predicted"/>
<dbReference type="EMBL" id="MUZQ01000309">
    <property type="protein sequence ID" value="OWK52983.1"/>
    <property type="molecule type" value="Genomic_DNA"/>
</dbReference>
<evidence type="ECO:0000313" key="2">
    <source>
        <dbReference type="EMBL" id="OWK52983.1"/>
    </source>
</evidence>